<keyword evidence="3" id="KW-0812">Transmembrane</keyword>
<dbReference type="EMBL" id="JALLBG020000226">
    <property type="protein sequence ID" value="KAL3758726.1"/>
    <property type="molecule type" value="Genomic_DNA"/>
</dbReference>
<dbReference type="InterPro" id="IPR012677">
    <property type="entry name" value="Nucleotide-bd_a/b_plait_sf"/>
</dbReference>
<organism evidence="5 6">
    <name type="scientific">Discostella pseudostelligera</name>
    <dbReference type="NCBI Taxonomy" id="259834"/>
    <lineage>
        <taxon>Eukaryota</taxon>
        <taxon>Sar</taxon>
        <taxon>Stramenopiles</taxon>
        <taxon>Ochrophyta</taxon>
        <taxon>Bacillariophyta</taxon>
        <taxon>Coscinodiscophyceae</taxon>
        <taxon>Thalassiosirophycidae</taxon>
        <taxon>Stephanodiscales</taxon>
        <taxon>Stephanodiscaceae</taxon>
        <taxon>Discostella</taxon>
    </lineage>
</organism>
<accession>A0ABD3M7K1</accession>
<protein>
    <recommendedName>
        <fullName evidence="4">RRM domain-containing protein</fullName>
    </recommendedName>
</protein>
<feature type="transmembrane region" description="Helical" evidence="3">
    <location>
        <begin position="372"/>
        <end position="396"/>
    </location>
</feature>
<name>A0ABD3M7K1_9STRA</name>
<evidence type="ECO:0000259" key="4">
    <source>
        <dbReference type="PROSITE" id="PS50102"/>
    </source>
</evidence>
<keyword evidence="6" id="KW-1185">Reference proteome</keyword>
<dbReference type="InterPro" id="IPR000504">
    <property type="entry name" value="RRM_dom"/>
</dbReference>
<dbReference type="AlphaFoldDB" id="A0ABD3M7K1"/>
<dbReference type="Pfam" id="PF00076">
    <property type="entry name" value="RRM_1"/>
    <property type="match status" value="1"/>
</dbReference>
<reference evidence="5 6" key="1">
    <citation type="submission" date="2024-10" db="EMBL/GenBank/DDBJ databases">
        <title>Updated reference genomes for cyclostephanoid diatoms.</title>
        <authorList>
            <person name="Roberts W.R."/>
            <person name="Alverson A.J."/>
        </authorList>
    </citation>
    <scope>NUCLEOTIDE SEQUENCE [LARGE SCALE GENOMIC DNA]</scope>
    <source>
        <strain evidence="5 6">AJA232-27</strain>
    </source>
</reference>
<dbReference type="SUPFAM" id="SSF54928">
    <property type="entry name" value="RNA-binding domain, RBD"/>
    <property type="match status" value="1"/>
</dbReference>
<feature type="region of interest" description="Disordered" evidence="2">
    <location>
        <begin position="442"/>
        <end position="463"/>
    </location>
</feature>
<gene>
    <name evidence="5" type="ORF">ACHAWU_001453</name>
</gene>
<feature type="region of interest" description="Disordered" evidence="2">
    <location>
        <begin position="69"/>
        <end position="124"/>
    </location>
</feature>
<evidence type="ECO:0000313" key="6">
    <source>
        <dbReference type="Proteomes" id="UP001530293"/>
    </source>
</evidence>
<feature type="domain" description="RRM" evidence="4">
    <location>
        <begin position="705"/>
        <end position="782"/>
    </location>
</feature>
<dbReference type="Gene3D" id="3.30.70.330">
    <property type="match status" value="1"/>
</dbReference>
<evidence type="ECO:0000256" key="3">
    <source>
        <dbReference type="SAM" id="Phobius"/>
    </source>
</evidence>
<feature type="region of interest" description="Disordered" evidence="2">
    <location>
        <begin position="210"/>
        <end position="231"/>
    </location>
</feature>
<evidence type="ECO:0000256" key="1">
    <source>
        <dbReference type="PROSITE-ProRule" id="PRU00176"/>
    </source>
</evidence>
<dbReference type="CDD" id="cd00590">
    <property type="entry name" value="RRM_SF"/>
    <property type="match status" value="1"/>
</dbReference>
<keyword evidence="3" id="KW-0472">Membrane</keyword>
<evidence type="ECO:0000313" key="5">
    <source>
        <dbReference type="EMBL" id="KAL3758726.1"/>
    </source>
</evidence>
<feature type="compositionally biased region" description="Low complexity" evidence="2">
    <location>
        <begin position="108"/>
        <end position="124"/>
    </location>
</feature>
<dbReference type="GO" id="GO:0003723">
    <property type="term" value="F:RNA binding"/>
    <property type="evidence" value="ECO:0007669"/>
    <property type="project" value="UniProtKB-UniRule"/>
</dbReference>
<feature type="compositionally biased region" description="Basic residues" evidence="2">
    <location>
        <begin position="210"/>
        <end position="226"/>
    </location>
</feature>
<keyword evidence="3" id="KW-1133">Transmembrane helix</keyword>
<proteinExistence type="predicted"/>
<dbReference type="InterPro" id="IPR035979">
    <property type="entry name" value="RBD_domain_sf"/>
</dbReference>
<feature type="compositionally biased region" description="Low complexity" evidence="2">
    <location>
        <begin position="475"/>
        <end position="504"/>
    </location>
</feature>
<dbReference type="Proteomes" id="UP001530293">
    <property type="component" value="Unassembled WGS sequence"/>
</dbReference>
<feature type="region of interest" description="Disordered" evidence="2">
    <location>
        <begin position="475"/>
        <end position="525"/>
    </location>
</feature>
<keyword evidence="1" id="KW-0694">RNA-binding</keyword>
<dbReference type="PROSITE" id="PS50102">
    <property type="entry name" value="RRM"/>
    <property type="match status" value="1"/>
</dbReference>
<sequence length="789" mass="87571">MFRPRLHPCSLSDRFESQVLRLIATVILAIATCNYPLLVMAQQEPSSPSPTLSLQTLAPFAPIISGAPTSPSVVTTPPPSLPTNTPTYPPSISHRPTVFPSSSPTDFPTISHHPTSSPSISSVPTIDMSDYPSISPVYAPSSTPSTDTFIKIHRSFQQILQVESSTEFTDVQRKIYQLLMQSYTVDFGHYVSEPFIETTSIVTDQNLAVGRRKSRRNRRRRRNRRKQLVESATESISTTLRSLLPQPLQQLLPQPRQTEPIPSNLLVISFTMSYSTKFGYEDIDTYPYQFQTFINSNLANVTIDMSERFLPVLDARSVIMYMPISTVAPSPGPSSLPPQYWNGRPTTSIPSVVMPTVAPYPSTPIIVEKANFVVGLAVGLVVAAIVVGGFIGYILMKNRRKEKEQRRLFHGENEGGGDGKEKLERNDSWRMEEGIEVSAADVLLSADGGGGDGGEEGMMMNSFGGSERFIVPNEQQQLQQQQYHQQQYQTQQQQQQEQQLQLPPQREDEYDDSIPDANTYHDTSSTRPIIGVDALADSIFSNPSMISGGGSFSSKSIPDDYAEDGAGTDVRVDTLQDEFDNYKNQDLEYMRNGVEESVYAAEGMMSLAMTRALMGEEDADVHPSWGEAEGDPESMAANGLCETNDWLRKNEHSTLDERNQFFQELLNRMVITVRRGLLSPTDGTHTIHCCAAMLGLQLEKELPNNVLLVHGMRKTNDLALGRLYLIEAFSSFGDIEAAAIAPINRGFGFVRFVSPKSVQRALDRFRISEIEVQDVSVNLKSLNDFSPAV</sequence>
<evidence type="ECO:0000256" key="2">
    <source>
        <dbReference type="SAM" id="MobiDB-lite"/>
    </source>
</evidence>
<comment type="caution">
    <text evidence="5">The sequence shown here is derived from an EMBL/GenBank/DDBJ whole genome shotgun (WGS) entry which is preliminary data.</text>
</comment>